<dbReference type="Proteomes" id="UP001144978">
    <property type="component" value="Unassembled WGS sequence"/>
</dbReference>
<proteinExistence type="predicted"/>
<organism evidence="1 2">
    <name type="scientific">Trametes sanguinea</name>
    <dbReference type="NCBI Taxonomy" id="158606"/>
    <lineage>
        <taxon>Eukaryota</taxon>
        <taxon>Fungi</taxon>
        <taxon>Dikarya</taxon>
        <taxon>Basidiomycota</taxon>
        <taxon>Agaricomycotina</taxon>
        <taxon>Agaricomycetes</taxon>
        <taxon>Polyporales</taxon>
        <taxon>Polyporaceae</taxon>
        <taxon>Trametes</taxon>
    </lineage>
</organism>
<evidence type="ECO:0000313" key="1">
    <source>
        <dbReference type="EMBL" id="KAJ2958113.1"/>
    </source>
</evidence>
<evidence type="ECO:0000313" key="2">
    <source>
        <dbReference type="Proteomes" id="UP001144978"/>
    </source>
</evidence>
<dbReference type="EMBL" id="JANSHE010007617">
    <property type="protein sequence ID" value="KAJ2958113.1"/>
    <property type="molecule type" value="Genomic_DNA"/>
</dbReference>
<gene>
    <name evidence="1" type="ORF">NUW54_g14554</name>
</gene>
<name>A0ACC1MCD3_9APHY</name>
<protein>
    <submittedName>
        <fullName evidence="1">Uncharacterized protein</fullName>
    </submittedName>
</protein>
<reference evidence="1" key="1">
    <citation type="submission" date="2022-08" db="EMBL/GenBank/DDBJ databases">
        <title>Genome Sequence of Pycnoporus sanguineus.</title>
        <authorList>
            <person name="Buettner E."/>
        </authorList>
    </citation>
    <scope>NUCLEOTIDE SEQUENCE</scope>
    <source>
        <strain evidence="1">CG-C14</strain>
    </source>
</reference>
<accession>A0ACC1MCD3</accession>
<sequence length="193" mass="21240">MSAAGDAQQPTTTAEIGAHCALPSCNLNDFLPIRCKCDKLFCRDHIAPDAHRCPLLVRSDSAQASAAGVAISIGWMVSAISRKGTTSFKLREYCGVVPWRNTQTAPCIGHFAPKTLTSVLRLDVLSNVTHSSPPPQPRRLRWHAFFRFHKPFKRTRVAKINHAVGARARSADRLTAQVQPVHPAHCCRISRIS</sequence>
<keyword evidence="2" id="KW-1185">Reference proteome</keyword>
<comment type="caution">
    <text evidence="1">The sequence shown here is derived from an EMBL/GenBank/DDBJ whole genome shotgun (WGS) entry which is preliminary data.</text>
</comment>